<sequence>MKRIISVLCTVFLLLCLFSSTVLASNGNGNLDGGGGNMGQGTSTNFWSTGNDGVRVTVVDAETGTAVSSSVDFANRSQPATVLHFGKVNKLQYRDGIGLTLQSGIPYDCLQPAYSMPAIVNSKSRPTSIEAIKKYFCSEYACKMVASATGVDYDKMLDGQYKILLEPIAYVTFNGSYYCITATEAALYDQLSGGAMRQRLPSVAFQNLPLALFLEYSDLGFSAWTGPKTGIQSNADIINYLGIGIVWFDDRPEEPEGDINAPDVEYRVDTDVITAITLTTSRDLTPDNPATVTFNIMGTSYRVRDIVIPGGDSQVVWVKWHTPPTPQTITITVSVSGAYTAKDTFVAKIVDLNEHIPPDPLATDTNPGYTVPSLPSNSQKLTANWGVWSCYWVPVWVWCDHEDGGHWVDEGYWEFEYTGYSASISGTMALNPDDIVPTAAGKSMKSGYGVKTDVTATLSTNAPASHITYPQTAFSVFPEFQYQTYLRLLKRTSGGRSARFIFRENEFSTYNRTVHFTPLWFPDAANYTIYTQVWDTWTPDGMLSVNLNDYVSIQGSLYDDWVRPYSFTYMREAWD</sequence>
<evidence type="ECO:0000313" key="5">
    <source>
        <dbReference type="EMBL" id="RGI99624.1"/>
    </source>
</evidence>
<feature type="non-terminal residue" evidence="5">
    <location>
        <position position="575"/>
    </location>
</feature>
<feature type="chain" id="PRO_5017052025" description="Cadherin domain-containing protein" evidence="1">
    <location>
        <begin position="25"/>
        <end position="575"/>
    </location>
</feature>
<gene>
    <name evidence="5" type="ORF">DXD79_22940</name>
</gene>
<evidence type="ECO:0000313" key="6">
    <source>
        <dbReference type="Proteomes" id="UP000263014"/>
    </source>
</evidence>
<dbReference type="Pfam" id="PF26615">
    <property type="entry name" value="DUF8195"/>
    <property type="match status" value="1"/>
</dbReference>
<evidence type="ECO:0000259" key="4">
    <source>
        <dbReference type="Pfam" id="PF26615"/>
    </source>
</evidence>
<evidence type="ECO:0000256" key="1">
    <source>
        <dbReference type="SAM" id="SignalP"/>
    </source>
</evidence>
<dbReference type="Proteomes" id="UP000263014">
    <property type="component" value="Unassembled WGS sequence"/>
</dbReference>
<keyword evidence="1" id="KW-0732">Signal</keyword>
<evidence type="ECO:0000259" key="3">
    <source>
        <dbReference type="Pfam" id="PF26614"/>
    </source>
</evidence>
<dbReference type="InterPro" id="IPR058508">
    <property type="entry name" value="DUF8195"/>
</dbReference>
<evidence type="ECO:0008006" key="7">
    <source>
        <dbReference type="Google" id="ProtNLM"/>
    </source>
</evidence>
<accession>A0A374P1N1</accession>
<protein>
    <recommendedName>
        <fullName evidence="7">Cadherin domain-containing protein</fullName>
    </recommendedName>
</protein>
<evidence type="ECO:0000259" key="2">
    <source>
        <dbReference type="Pfam" id="PF26613"/>
    </source>
</evidence>
<name>A0A374P1N1_9FIRM</name>
<dbReference type="AlphaFoldDB" id="A0A374P1N1"/>
<feature type="signal peptide" evidence="1">
    <location>
        <begin position="1"/>
        <end position="24"/>
    </location>
</feature>
<dbReference type="InterPro" id="IPR058506">
    <property type="entry name" value="DUF8193"/>
</dbReference>
<feature type="domain" description="DUF8194" evidence="3">
    <location>
        <begin position="262"/>
        <end position="351"/>
    </location>
</feature>
<proteinExistence type="predicted"/>
<dbReference type="EMBL" id="QSON01000013">
    <property type="protein sequence ID" value="RGI99624.1"/>
    <property type="molecule type" value="Genomic_DNA"/>
</dbReference>
<dbReference type="InterPro" id="IPR058507">
    <property type="entry name" value="DUF8194"/>
</dbReference>
<dbReference type="Pfam" id="PF26614">
    <property type="entry name" value="DUF8194"/>
    <property type="match status" value="1"/>
</dbReference>
<reference evidence="5 6" key="1">
    <citation type="submission" date="2018-08" db="EMBL/GenBank/DDBJ databases">
        <title>A genome reference for cultivated species of the human gut microbiota.</title>
        <authorList>
            <person name="Zou Y."/>
            <person name="Xue W."/>
            <person name="Luo G."/>
        </authorList>
    </citation>
    <scope>NUCLEOTIDE SEQUENCE [LARGE SCALE GENOMIC DNA]</scope>
    <source>
        <strain evidence="5 6">TM09-12</strain>
    </source>
</reference>
<dbReference type="Pfam" id="PF26613">
    <property type="entry name" value="DUF8193"/>
    <property type="match status" value="1"/>
</dbReference>
<organism evidence="5 6">
    <name type="scientific">Hungatella hathewayi</name>
    <dbReference type="NCBI Taxonomy" id="154046"/>
    <lineage>
        <taxon>Bacteria</taxon>
        <taxon>Bacillati</taxon>
        <taxon>Bacillota</taxon>
        <taxon>Clostridia</taxon>
        <taxon>Lachnospirales</taxon>
        <taxon>Lachnospiraceae</taxon>
        <taxon>Hungatella</taxon>
    </lineage>
</organism>
<dbReference type="RefSeq" id="WP_118033230.1">
    <property type="nucleotide sequence ID" value="NZ_QSON01000013.1"/>
</dbReference>
<comment type="caution">
    <text evidence="5">The sequence shown here is derived from an EMBL/GenBank/DDBJ whole genome shotgun (WGS) entry which is preliminary data.</text>
</comment>
<feature type="domain" description="DUF8195" evidence="4">
    <location>
        <begin position="356"/>
        <end position="561"/>
    </location>
</feature>
<feature type="domain" description="DUF8193" evidence="2">
    <location>
        <begin position="26"/>
        <end position="247"/>
    </location>
</feature>